<dbReference type="PROSITE" id="PS00211">
    <property type="entry name" value="ABC_TRANSPORTER_1"/>
    <property type="match status" value="1"/>
</dbReference>
<dbReference type="PROSITE" id="PS50893">
    <property type="entry name" value="ABC_TRANSPORTER_2"/>
    <property type="match status" value="1"/>
</dbReference>
<dbReference type="SUPFAM" id="SSF52540">
    <property type="entry name" value="P-loop containing nucleoside triphosphate hydrolases"/>
    <property type="match status" value="1"/>
</dbReference>
<dbReference type="GO" id="GO:0016887">
    <property type="term" value="F:ATP hydrolysis activity"/>
    <property type="evidence" value="ECO:0007669"/>
    <property type="project" value="InterPro"/>
</dbReference>
<dbReference type="InterPro" id="IPR003593">
    <property type="entry name" value="AAA+_ATPase"/>
</dbReference>
<keyword evidence="3" id="KW-0547">Nucleotide-binding</keyword>
<dbReference type="InterPro" id="IPR003439">
    <property type="entry name" value="ABC_transporter-like_ATP-bd"/>
</dbReference>
<dbReference type="InterPro" id="IPR017871">
    <property type="entry name" value="ABC_transporter-like_CS"/>
</dbReference>
<keyword evidence="2" id="KW-0813">Transport</keyword>
<dbReference type="NCBIfam" id="TIGR01727">
    <property type="entry name" value="oligo_HPY"/>
    <property type="match status" value="1"/>
</dbReference>
<dbReference type="PANTHER" id="PTHR43776">
    <property type="entry name" value="TRANSPORT ATP-BINDING PROTEIN"/>
    <property type="match status" value="1"/>
</dbReference>
<dbReference type="GO" id="GO:0005524">
    <property type="term" value="F:ATP binding"/>
    <property type="evidence" value="ECO:0007669"/>
    <property type="project" value="UniProtKB-KW"/>
</dbReference>
<evidence type="ECO:0000313" key="7">
    <source>
        <dbReference type="Proteomes" id="UP000077355"/>
    </source>
</evidence>
<evidence type="ECO:0000256" key="3">
    <source>
        <dbReference type="ARBA" id="ARBA00022741"/>
    </source>
</evidence>
<dbReference type="InterPro" id="IPR013563">
    <property type="entry name" value="Oligopep_ABC_C"/>
</dbReference>
<dbReference type="FunFam" id="3.40.50.300:FF:000016">
    <property type="entry name" value="Oligopeptide ABC transporter ATP-binding component"/>
    <property type="match status" value="1"/>
</dbReference>
<dbReference type="AlphaFoldDB" id="A0A168J6G6"/>
<organism evidence="6 7">
    <name type="scientific">Paenibacillus antarcticus</name>
    <dbReference type="NCBI Taxonomy" id="253703"/>
    <lineage>
        <taxon>Bacteria</taxon>
        <taxon>Bacillati</taxon>
        <taxon>Bacillota</taxon>
        <taxon>Bacilli</taxon>
        <taxon>Bacillales</taxon>
        <taxon>Paenibacillaceae</taxon>
        <taxon>Paenibacillus</taxon>
    </lineage>
</organism>
<accession>A0A168J6G6</accession>
<dbReference type="Proteomes" id="UP000077355">
    <property type="component" value="Unassembled WGS sequence"/>
</dbReference>
<dbReference type="NCBIfam" id="NF008453">
    <property type="entry name" value="PRK11308.1"/>
    <property type="match status" value="1"/>
</dbReference>
<evidence type="ECO:0000256" key="2">
    <source>
        <dbReference type="ARBA" id="ARBA00022448"/>
    </source>
</evidence>
<gene>
    <name evidence="6" type="ORF">PBAT_23165</name>
</gene>
<keyword evidence="7" id="KW-1185">Reference proteome</keyword>
<dbReference type="InterPro" id="IPR050319">
    <property type="entry name" value="ABC_transp_ATP-bind"/>
</dbReference>
<protein>
    <submittedName>
        <fullName evidence="6">Peptide ABC transporter substrate-binding protein</fullName>
    </submittedName>
</protein>
<comment type="similarity">
    <text evidence="1">Belongs to the ABC transporter superfamily.</text>
</comment>
<feature type="domain" description="ABC transporter" evidence="5">
    <location>
        <begin position="24"/>
        <end position="263"/>
    </location>
</feature>
<evidence type="ECO:0000259" key="5">
    <source>
        <dbReference type="PROSITE" id="PS50893"/>
    </source>
</evidence>
<dbReference type="InterPro" id="IPR027417">
    <property type="entry name" value="P-loop_NTPase"/>
</dbReference>
<reference evidence="6 7" key="1">
    <citation type="submission" date="2016-03" db="EMBL/GenBank/DDBJ databases">
        <title>Draft genome sequence of Paenibacillus antarcticus CECT 5836.</title>
        <authorList>
            <person name="Shin S.-K."/>
            <person name="Yi H."/>
        </authorList>
    </citation>
    <scope>NUCLEOTIDE SEQUENCE [LARGE SCALE GENOMIC DNA]</scope>
    <source>
        <strain evidence="6 7">CECT 5836</strain>
    </source>
</reference>
<dbReference type="RefSeq" id="WP_068653024.1">
    <property type="nucleotide sequence ID" value="NZ_CP043611.1"/>
</dbReference>
<comment type="caution">
    <text evidence="6">The sequence shown here is derived from an EMBL/GenBank/DDBJ whole genome shotgun (WGS) entry which is preliminary data.</text>
</comment>
<keyword evidence="4" id="KW-0067">ATP-binding</keyword>
<evidence type="ECO:0000256" key="1">
    <source>
        <dbReference type="ARBA" id="ARBA00005417"/>
    </source>
</evidence>
<name>A0A168J6G6_9BACL</name>
<dbReference type="Pfam" id="PF00005">
    <property type="entry name" value="ABC_tran"/>
    <property type="match status" value="1"/>
</dbReference>
<evidence type="ECO:0000313" key="6">
    <source>
        <dbReference type="EMBL" id="OAB40216.1"/>
    </source>
</evidence>
<dbReference type="OrthoDB" id="9802264at2"/>
<dbReference type="EMBL" id="LVJI01000054">
    <property type="protein sequence ID" value="OAB40216.1"/>
    <property type="molecule type" value="Genomic_DNA"/>
</dbReference>
<dbReference type="SMART" id="SM00382">
    <property type="entry name" value="AAA"/>
    <property type="match status" value="1"/>
</dbReference>
<dbReference type="Pfam" id="PF08352">
    <property type="entry name" value="oligo_HPY"/>
    <property type="match status" value="1"/>
</dbReference>
<evidence type="ECO:0000256" key="4">
    <source>
        <dbReference type="ARBA" id="ARBA00022840"/>
    </source>
</evidence>
<proteinExistence type="inferred from homology"/>
<dbReference type="GO" id="GO:0015833">
    <property type="term" value="P:peptide transport"/>
    <property type="evidence" value="ECO:0007669"/>
    <property type="project" value="InterPro"/>
</dbReference>
<dbReference type="CDD" id="cd03257">
    <property type="entry name" value="ABC_NikE_OppD_transporters"/>
    <property type="match status" value="1"/>
</dbReference>
<dbReference type="Gene3D" id="3.40.50.300">
    <property type="entry name" value="P-loop containing nucleotide triphosphate hydrolases"/>
    <property type="match status" value="1"/>
</dbReference>
<sequence>MNSQNNKQPSPLLSLEQLKVYYPIRKGIIKRTVDNVKAVDGVDLSIYSGETLGLVGESGCGKSTIGKAIVGLEKPTKGRILFDGDDIAGYSSDEMINLRSELQIVFQDPYSSLNPRKRVIDLLSEPLRVHRIVSNGDVSKEVDRLLDLVGLPKNSKNRYPHEFSGGQRQRIGIARALSLRPKLIVCDEPVSALDVSIQAQVLNLFKDLQKELNLTYLFIAHGLGAVKYISDRIAVMYLGKIVEIGPTKEIFQNPKHPYTRALMDASPIPNPHLRNRKKVVLQGDVPSPVNPPKGCRFHTRCPMAEAVCRVQEPELTGDSLHSSACFFSH</sequence>
<dbReference type="GO" id="GO:0055085">
    <property type="term" value="P:transmembrane transport"/>
    <property type="evidence" value="ECO:0007669"/>
    <property type="project" value="UniProtKB-ARBA"/>
</dbReference>